<dbReference type="EMBL" id="BLXT01005203">
    <property type="protein sequence ID" value="GFO20822.1"/>
    <property type="molecule type" value="Genomic_DNA"/>
</dbReference>
<name>A0AAV4BPD5_9GAST</name>
<reference evidence="1 2" key="1">
    <citation type="journal article" date="2021" name="Elife">
        <title>Chloroplast acquisition without the gene transfer in kleptoplastic sea slugs, Plakobranchus ocellatus.</title>
        <authorList>
            <person name="Maeda T."/>
            <person name="Takahashi S."/>
            <person name="Yoshida T."/>
            <person name="Shimamura S."/>
            <person name="Takaki Y."/>
            <person name="Nagai Y."/>
            <person name="Toyoda A."/>
            <person name="Suzuki Y."/>
            <person name="Arimoto A."/>
            <person name="Ishii H."/>
            <person name="Satoh N."/>
            <person name="Nishiyama T."/>
            <person name="Hasebe M."/>
            <person name="Maruyama T."/>
            <person name="Minagawa J."/>
            <person name="Obokata J."/>
            <person name="Shigenobu S."/>
        </authorList>
    </citation>
    <scope>NUCLEOTIDE SEQUENCE [LARGE SCALE GENOMIC DNA]</scope>
</reference>
<keyword evidence="2" id="KW-1185">Reference proteome</keyword>
<accession>A0AAV4BPD5</accession>
<sequence length="80" mass="8712">MSNKVSGLADRGRYSREHLARRHCNSYSCTVTAVVAPQSTEIATLWYPLLRTLKLANGQSVMRVQTAINHAVGREAVGAA</sequence>
<comment type="caution">
    <text evidence="1">The sequence shown here is derived from an EMBL/GenBank/DDBJ whole genome shotgun (WGS) entry which is preliminary data.</text>
</comment>
<evidence type="ECO:0000313" key="2">
    <source>
        <dbReference type="Proteomes" id="UP000735302"/>
    </source>
</evidence>
<protein>
    <submittedName>
        <fullName evidence="1">Uncharacterized protein</fullName>
    </submittedName>
</protein>
<organism evidence="1 2">
    <name type="scientific">Plakobranchus ocellatus</name>
    <dbReference type="NCBI Taxonomy" id="259542"/>
    <lineage>
        <taxon>Eukaryota</taxon>
        <taxon>Metazoa</taxon>
        <taxon>Spiralia</taxon>
        <taxon>Lophotrochozoa</taxon>
        <taxon>Mollusca</taxon>
        <taxon>Gastropoda</taxon>
        <taxon>Heterobranchia</taxon>
        <taxon>Euthyneura</taxon>
        <taxon>Panpulmonata</taxon>
        <taxon>Sacoglossa</taxon>
        <taxon>Placobranchoidea</taxon>
        <taxon>Plakobranchidae</taxon>
        <taxon>Plakobranchus</taxon>
    </lineage>
</organism>
<dbReference type="Proteomes" id="UP000735302">
    <property type="component" value="Unassembled WGS sequence"/>
</dbReference>
<proteinExistence type="predicted"/>
<evidence type="ECO:0000313" key="1">
    <source>
        <dbReference type="EMBL" id="GFO20822.1"/>
    </source>
</evidence>
<gene>
    <name evidence="1" type="ORF">PoB_004732700</name>
</gene>
<dbReference type="AlphaFoldDB" id="A0AAV4BPD5"/>